<dbReference type="GO" id="GO:0008762">
    <property type="term" value="F:UDP-N-acetylmuramate dehydrogenase activity"/>
    <property type="evidence" value="ECO:0007669"/>
    <property type="project" value="UniProtKB-UniRule"/>
</dbReference>
<dbReference type="InterPro" id="IPR011601">
    <property type="entry name" value="MurB_C"/>
</dbReference>
<keyword evidence="8 16" id="KW-0274">FAD</keyword>
<evidence type="ECO:0000256" key="11">
    <source>
        <dbReference type="ARBA" id="ARBA00022984"/>
    </source>
</evidence>
<dbReference type="PANTHER" id="PTHR21071">
    <property type="entry name" value="UDP-N-ACETYLENOLPYRUVOYLGLUCOSAMINE REDUCTASE"/>
    <property type="match status" value="1"/>
</dbReference>
<dbReference type="GO" id="GO:0051301">
    <property type="term" value="P:cell division"/>
    <property type="evidence" value="ECO:0007669"/>
    <property type="project" value="UniProtKB-KW"/>
</dbReference>
<dbReference type="GO" id="GO:0071555">
    <property type="term" value="P:cell wall organization"/>
    <property type="evidence" value="ECO:0007669"/>
    <property type="project" value="UniProtKB-KW"/>
</dbReference>
<dbReference type="STRING" id="457570.Nther_0992"/>
<keyword evidence="10 16" id="KW-0133">Cell shape</keyword>
<dbReference type="PROSITE" id="PS51387">
    <property type="entry name" value="FAD_PCMH"/>
    <property type="match status" value="1"/>
</dbReference>
<dbReference type="Pfam" id="PF01565">
    <property type="entry name" value="FAD_binding_4"/>
    <property type="match status" value="1"/>
</dbReference>
<dbReference type="Gene3D" id="3.30.43.10">
    <property type="entry name" value="Uridine Diphospho-n-acetylenolpyruvylglucosamine Reductase, domain 2"/>
    <property type="match status" value="1"/>
</dbReference>
<dbReference type="PANTHER" id="PTHR21071:SF4">
    <property type="entry name" value="UDP-N-ACETYLENOLPYRUVOYLGLUCOSAMINE REDUCTASE"/>
    <property type="match status" value="1"/>
</dbReference>
<keyword evidence="14 16" id="KW-0961">Cell wall biogenesis/degradation</keyword>
<dbReference type="GO" id="GO:0071949">
    <property type="term" value="F:FAD binding"/>
    <property type="evidence" value="ECO:0007669"/>
    <property type="project" value="InterPro"/>
</dbReference>
<evidence type="ECO:0000256" key="4">
    <source>
        <dbReference type="ARBA" id="ARBA00004752"/>
    </source>
</evidence>
<dbReference type="AlphaFoldDB" id="B2A0L5"/>
<gene>
    <name evidence="16" type="primary">murB</name>
    <name evidence="18" type="ordered locus">Nther_0992</name>
</gene>
<dbReference type="EMBL" id="CP001034">
    <property type="protein sequence ID" value="ACB84576.1"/>
    <property type="molecule type" value="Genomic_DNA"/>
</dbReference>
<evidence type="ECO:0000256" key="15">
    <source>
        <dbReference type="ARBA" id="ARBA00048914"/>
    </source>
</evidence>
<dbReference type="Gene3D" id="3.90.78.10">
    <property type="entry name" value="UDP-N-acetylenolpyruvoylglucosamine reductase, C-terminal domain"/>
    <property type="match status" value="1"/>
</dbReference>
<dbReference type="InterPro" id="IPR003170">
    <property type="entry name" value="MurB"/>
</dbReference>
<keyword evidence="13 16" id="KW-0131">Cell cycle</keyword>
<dbReference type="UniPathway" id="UPA00219"/>
<evidence type="ECO:0000256" key="10">
    <source>
        <dbReference type="ARBA" id="ARBA00022960"/>
    </source>
</evidence>
<keyword evidence="7 16" id="KW-0285">Flavoprotein</keyword>
<evidence type="ECO:0000256" key="2">
    <source>
        <dbReference type="ARBA" id="ARBA00003921"/>
    </source>
</evidence>
<comment type="catalytic activity">
    <reaction evidence="15 16">
        <text>UDP-N-acetyl-alpha-D-muramate + NADP(+) = UDP-N-acetyl-3-O-(1-carboxyvinyl)-alpha-D-glucosamine + NADPH + H(+)</text>
        <dbReference type="Rhea" id="RHEA:12248"/>
        <dbReference type="ChEBI" id="CHEBI:15378"/>
        <dbReference type="ChEBI" id="CHEBI:57783"/>
        <dbReference type="ChEBI" id="CHEBI:58349"/>
        <dbReference type="ChEBI" id="CHEBI:68483"/>
        <dbReference type="ChEBI" id="CHEBI:70757"/>
        <dbReference type="EC" id="1.3.1.98"/>
    </reaction>
</comment>
<dbReference type="GO" id="GO:0005829">
    <property type="term" value="C:cytosol"/>
    <property type="evidence" value="ECO:0007669"/>
    <property type="project" value="TreeGrafter"/>
</dbReference>
<keyword evidence="6 16" id="KW-0132">Cell division</keyword>
<evidence type="ECO:0000256" key="7">
    <source>
        <dbReference type="ARBA" id="ARBA00022630"/>
    </source>
</evidence>
<dbReference type="FunCoup" id="B2A0L5">
    <property type="interactions" value="342"/>
</dbReference>
<dbReference type="Pfam" id="PF02873">
    <property type="entry name" value="MurB_C"/>
    <property type="match status" value="1"/>
</dbReference>
<evidence type="ECO:0000256" key="16">
    <source>
        <dbReference type="HAMAP-Rule" id="MF_00037"/>
    </source>
</evidence>
<dbReference type="InterPro" id="IPR006094">
    <property type="entry name" value="Oxid_FAD_bind_N"/>
</dbReference>
<evidence type="ECO:0000313" key="18">
    <source>
        <dbReference type="EMBL" id="ACB84576.1"/>
    </source>
</evidence>
<comment type="subcellular location">
    <subcellularLocation>
        <location evidence="3 16">Cytoplasm</location>
    </subcellularLocation>
</comment>
<dbReference type="NCBIfam" id="TIGR00179">
    <property type="entry name" value="murB"/>
    <property type="match status" value="1"/>
</dbReference>
<dbReference type="eggNOG" id="COG0812">
    <property type="taxonomic scope" value="Bacteria"/>
</dbReference>
<evidence type="ECO:0000256" key="8">
    <source>
        <dbReference type="ARBA" id="ARBA00022827"/>
    </source>
</evidence>
<organism evidence="18 19">
    <name type="scientific">Natranaerobius thermophilus (strain ATCC BAA-1301 / DSM 18059 / JW/NM-WN-LF)</name>
    <dbReference type="NCBI Taxonomy" id="457570"/>
    <lineage>
        <taxon>Bacteria</taxon>
        <taxon>Bacillati</taxon>
        <taxon>Bacillota</taxon>
        <taxon>Clostridia</taxon>
        <taxon>Natranaerobiales</taxon>
        <taxon>Natranaerobiaceae</taxon>
        <taxon>Natranaerobius</taxon>
    </lineage>
</organism>
<evidence type="ECO:0000313" key="19">
    <source>
        <dbReference type="Proteomes" id="UP000001683"/>
    </source>
</evidence>
<evidence type="ECO:0000256" key="14">
    <source>
        <dbReference type="ARBA" id="ARBA00023316"/>
    </source>
</evidence>
<dbReference type="SUPFAM" id="SSF56176">
    <property type="entry name" value="FAD-binding/transporter-associated domain-like"/>
    <property type="match status" value="1"/>
</dbReference>
<comment type="similarity">
    <text evidence="16">Belongs to the MurB family.</text>
</comment>
<keyword evidence="9 16" id="KW-0521">NADP</keyword>
<feature type="active site" description="Proton donor" evidence="16">
    <location>
        <position position="226"/>
    </location>
</feature>
<keyword evidence="5 16" id="KW-0963">Cytoplasm</keyword>
<protein>
    <recommendedName>
        <fullName evidence="16">UDP-N-acetylenolpyruvoylglucosamine reductase</fullName>
        <ecNumber evidence="16">1.3.1.98</ecNumber>
    </recommendedName>
    <alternativeName>
        <fullName evidence="16">UDP-N-acetylmuramate dehydrogenase</fullName>
    </alternativeName>
</protein>
<dbReference type="HOGENOM" id="CLU_035304_1_1_9"/>
<dbReference type="InParanoid" id="B2A0L5"/>
<evidence type="ECO:0000256" key="12">
    <source>
        <dbReference type="ARBA" id="ARBA00023002"/>
    </source>
</evidence>
<accession>B2A0L5</accession>
<dbReference type="InterPro" id="IPR036318">
    <property type="entry name" value="FAD-bd_PCMH-like_sf"/>
</dbReference>
<evidence type="ECO:0000256" key="5">
    <source>
        <dbReference type="ARBA" id="ARBA00022490"/>
    </source>
</evidence>
<dbReference type="InterPro" id="IPR036635">
    <property type="entry name" value="MurB_C_sf"/>
</dbReference>
<dbReference type="InterPro" id="IPR016167">
    <property type="entry name" value="FAD-bd_PCMH_sub1"/>
</dbReference>
<evidence type="ECO:0000256" key="3">
    <source>
        <dbReference type="ARBA" id="ARBA00004496"/>
    </source>
</evidence>
<dbReference type="NCBIfam" id="NF010480">
    <property type="entry name" value="PRK13905.1"/>
    <property type="match status" value="1"/>
</dbReference>
<keyword evidence="19" id="KW-1185">Reference proteome</keyword>
<dbReference type="EC" id="1.3.1.98" evidence="16"/>
<dbReference type="Gene3D" id="3.30.465.10">
    <property type="match status" value="1"/>
</dbReference>
<comment type="cofactor">
    <cofactor evidence="1 16">
        <name>FAD</name>
        <dbReference type="ChEBI" id="CHEBI:57692"/>
    </cofactor>
</comment>
<proteinExistence type="inferred from homology"/>
<sequence>MNTQAIYDELLNHLPKDNIKLQHELAPYTTFKIGGPAELFVTPSNIEEVQAVLNLVNQEELPYFVLGNASNVLIDDNGLSGIVIYLGETFKDIQVEGTEITAQSGVSLNKLSRMALKHGLTGLEFAEGIPGTLGGGLYMNAGAFGGQLSNVVKQVTAIVDHQIQNYTRESMDFGYRSSTFQNQNAIILQATLALQKGDFDQIKSYMEDLKSRRTEKQPLNYPSAGSVFKRPEGYYAGKLIEDSGLKGVEIGGAKVSEKHCGFIINTGTATSRDVKELVSYIQKTVKEKFGVTLERELKYL</sequence>
<feature type="active site" evidence="16">
    <location>
        <position position="296"/>
    </location>
</feature>
<evidence type="ECO:0000256" key="13">
    <source>
        <dbReference type="ARBA" id="ARBA00023306"/>
    </source>
</evidence>
<reference evidence="18 19" key="1">
    <citation type="submission" date="2008-04" db="EMBL/GenBank/DDBJ databases">
        <title>Complete sequence of chromosome of Natranaerobius thermophilus JW/NM-WN-LF.</title>
        <authorList>
            <consortium name="US DOE Joint Genome Institute"/>
            <person name="Copeland A."/>
            <person name="Lucas S."/>
            <person name="Lapidus A."/>
            <person name="Glavina del Rio T."/>
            <person name="Dalin E."/>
            <person name="Tice H."/>
            <person name="Bruce D."/>
            <person name="Goodwin L."/>
            <person name="Pitluck S."/>
            <person name="Chertkov O."/>
            <person name="Brettin T."/>
            <person name="Detter J.C."/>
            <person name="Han C."/>
            <person name="Kuske C.R."/>
            <person name="Schmutz J."/>
            <person name="Larimer F."/>
            <person name="Land M."/>
            <person name="Hauser L."/>
            <person name="Kyrpides N."/>
            <person name="Lykidis A."/>
            <person name="Mesbah N.M."/>
            <person name="Wiegel J."/>
        </authorList>
    </citation>
    <scope>NUCLEOTIDE SEQUENCE [LARGE SCALE GENOMIC DNA]</scope>
    <source>
        <strain evidence="19">ATCC BAA-1301 / DSM 18059 / JW/NM-WN-LF</strain>
    </source>
</reference>
<keyword evidence="12 16" id="KW-0560">Oxidoreductase</keyword>
<name>B2A0L5_NATTJ</name>
<dbReference type="GO" id="GO:0009252">
    <property type="term" value="P:peptidoglycan biosynthetic process"/>
    <property type="evidence" value="ECO:0007669"/>
    <property type="project" value="UniProtKB-UniRule"/>
</dbReference>
<dbReference type="HAMAP" id="MF_00037">
    <property type="entry name" value="MurB"/>
    <property type="match status" value="1"/>
</dbReference>
<comment type="pathway">
    <text evidence="4 16">Cell wall biogenesis; peptidoglycan biosynthesis.</text>
</comment>
<dbReference type="InterPro" id="IPR016169">
    <property type="entry name" value="FAD-bd_PCMH_sub2"/>
</dbReference>
<evidence type="ECO:0000256" key="9">
    <source>
        <dbReference type="ARBA" id="ARBA00022857"/>
    </source>
</evidence>
<reference evidence="18 19" key="2">
    <citation type="journal article" date="2011" name="J. Bacteriol.">
        <title>Complete genome sequence of the anaerobic, halophilic alkalithermophile Natranaerobius thermophilus JW/NM-WN-LF.</title>
        <authorList>
            <person name="Zhao B."/>
            <person name="Mesbah N.M."/>
            <person name="Dalin E."/>
            <person name="Goodwin L."/>
            <person name="Nolan M."/>
            <person name="Pitluck S."/>
            <person name="Chertkov O."/>
            <person name="Brettin T.S."/>
            <person name="Han J."/>
            <person name="Larimer F.W."/>
            <person name="Land M.L."/>
            <person name="Hauser L."/>
            <person name="Kyrpides N."/>
            <person name="Wiegel J."/>
        </authorList>
    </citation>
    <scope>NUCLEOTIDE SEQUENCE [LARGE SCALE GENOMIC DNA]</scope>
    <source>
        <strain evidence="19">ATCC BAA-1301 / DSM 18059 / JW/NM-WN-LF</strain>
    </source>
</reference>
<comment type="function">
    <text evidence="2 16">Cell wall formation.</text>
</comment>
<feature type="domain" description="FAD-binding PCMH-type" evidence="17">
    <location>
        <begin position="32"/>
        <end position="197"/>
    </location>
</feature>
<evidence type="ECO:0000256" key="1">
    <source>
        <dbReference type="ARBA" id="ARBA00001974"/>
    </source>
</evidence>
<dbReference type="Proteomes" id="UP000001683">
    <property type="component" value="Chromosome"/>
</dbReference>
<evidence type="ECO:0000256" key="6">
    <source>
        <dbReference type="ARBA" id="ARBA00022618"/>
    </source>
</evidence>
<keyword evidence="11 16" id="KW-0573">Peptidoglycan synthesis</keyword>
<evidence type="ECO:0000259" key="17">
    <source>
        <dbReference type="PROSITE" id="PS51387"/>
    </source>
</evidence>
<feature type="active site" evidence="16">
    <location>
        <position position="176"/>
    </location>
</feature>
<dbReference type="InterPro" id="IPR016166">
    <property type="entry name" value="FAD-bd_PCMH"/>
</dbReference>
<dbReference type="SUPFAM" id="SSF56194">
    <property type="entry name" value="Uridine diphospho-N-Acetylenolpyruvylglucosamine reductase, MurB, C-terminal domain"/>
    <property type="match status" value="1"/>
</dbReference>
<dbReference type="GO" id="GO:0008360">
    <property type="term" value="P:regulation of cell shape"/>
    <property type="evidence" value="ECO:0007669"/>
    <property type="project" value="UniProtKB-KW"/>
</dbReference>
<dbReference type="KEGG" id="nth:Nther_0992"/>